<protein>
    <submittedName>
        <fullName evidence="2">Uncharacterized protein</fullName>
    </submittedName>
</protein>
<keyword evidence="1" id="KW-0812">Transmembrane</keyword>
<comment type="caution">
    <text evidence="2">The sequence shown here is derived from an EMBL/GenBank/DDBJ whole genome shotgun (WGS) entry which is preliminary data.</text>
</comment>
<reference evidence="2 3" key="1">
    <citation type="submission" date="2017-10" db="EMBL/GenBank/DDBJ databases">
        <title>Extensive intraspecific genome diversity in a model arbuscular mycorrhizal fungus.</title>
        <authorList>
            <person name="Chen E.C.H."/>
            <person name="Morin E."/>
            <person name="Baudet D."/>
            <person name="Noel J."/>
            <person name="Ndikumana S."/>
            <person name="Charron P."/>
            <person name="St-Onge C."/>
            <person name="Giorgi J."/>
            <person name="Grigoriev I.V."/>
            <person name="Roux C."/>
            <person name="Martin F.M."/>
            <person name="Corradi N."/>
        </authorList>
    </citation>
    <scope>NUCLEOTIDE SEQUENCE [LARGE SCALE GENOMIC DNA]</scope>
    <source>
        <strain evidence="2 3">A1</strain>
    </source>
</reference>
<dbReference type="AlphaFoldDB" id="A0A2N0SI29"/>
<reference evidence="2 3" key="2">
    <citation type="submission" date="2017-10" db="EMBL/GenBank/DDBJ databases">
        <title>Genome analyses suggest a sexual origin of heterokaryosis in a supposedly ancient asexual fungus.</title>
        <authorList>
            <person name="Corradi N."/>
            <person name="Sedzielewska K."/>
            <person name="Noel J."/>
            <person name="Charron P."/>
            <person name="Farinelli L."/>
            <person name="Marton T."/>
            <person name="Kruger M."/>
            <person name="Pelin A."/>
            <person name="Brachmann A."/>
            <person name="Corradi N."/>
        </authorList>
    </citation>
    <scope>NUCLEOTIDE SEQUENCE [LARGE SCALE GENOMIC DNA]</scope>
    <source>
        <strain evidence="2 3">A1</strain>
    </source>
</reference>
<keyword evidence="1" id="KW-1133">Transmembrane helix</keyword>
<dbReference type="Proteomes" id="UP000232688">
    <property type="component" value="Unassembled WGS sequence"/>
</dbReference>
<gene>
    <name evidence="2" type="ORF">RhiirA1_125976</name>
</gene>
<feature type="transmembrane region" description="Helical" evidence="1">
    <location>
        <begin position="12"/>
        <end position="30"/>
    </location>
</feature>
<proteinExistence type="predicted"/>
<keyword evidence="1" id="KW-0472">Membrane</keyword>
<name>A0A2N0SI29_9GLOM</name>
<accession>A0A2N0SI29</accession>
<evidence type="ECO:0000313" key="2">
    <source>
        <dbReference type="EMBL" id="PKC75209.1"/>
    </source>
</evidence>
<evidence type="ECO:0000256" key="1">
    <source>
        <dbReference type="SAM" id="Phobius"/>
    </source>
</evidence>
<evidence type="ECO:0000313" key="3">
    <source>
        <dbReference type="Proteomes" id="UP000232688"/>
    </source>
</evidence>
<dbReference type="VEuPathDB" id="FungiDB:RhiirA1_125976"/>
<organism evidence="2 3">
    <name type="scientific">Rhizophagus irregularis</name>
    <dbReference type="NCBI Taxonomy" id="588596"/>
    <lineage>
        <taxon>Eukaryota</taxon>
        <taxon>Fungi</taxon>
        <taxon>Fungi incertae sedis</taxon>
        <taxon>Mucoromycota</taxon>
        <taxon>Glomeromycotina</taxon>
        <taxon>Glomeromycetes</taxon>
        <taxon>Glomerales</taxon>
        <taxon>Glomeraceae</taxon>
        <taxon>Rhizophagus</taxon>
    </lineage>
</organism>
<dbReference type="EMBL" id="LLXH01000028">
    <property type="protein sequence ID" value="PKC75209.1"/>
    <property type="molecule type" value="Genomic_DNA"/>
</dbReference>
<sequence>MTENDSLSIISYPMNILMALINLSVWSIIFRTPHCFVFSNIWEIVTAKIFFNELMNTLCMSKQTPKKSSS</sequence>